<sequence>MEKMDRVVAKMVETPSPQRMQRFYSALKVTGIGEGLVVRDVGEGKGKGIFASKTFEEGDPVLIEPPLVAAQDTANKVDALVCAHCFQYVGSIELQIGRRLSLNQPQASGRPAETPEAETLDLDKRSGSEASDDEVTGSGQGTNGFGSREVTGSGQGTNGFGSREAIDKVNGLETELDEEGEHYCEVDESDDERIPAPPETVTALLDGTLKLPLSEQIPLPAVVECLGGCSENVYCSDTCASISWEAHHKLLCAGPRSEAADTEALRGFRDFADGSNNIFHAAAQVVAATVLRARKVGAPIIPEHLAGGVGIGSEGRGRRRSSRAVTGGRASEGGDEISDLDALLRAWEPFSMGWKGVWWESVACPPEMEGRPEEEAEFRASIRELCDGSLQLLRAAFGREAETYRPLFSLEVYSRIIGMFELNNLALVVQSPVENYFLAIDELSEDEKRKVEPVTKPLLDALGRSYSAHCEGTAFYMLQSCANHSCAPNARAFKREQDVNGHAVLLANRRIEVGEEVTISYIDESDSYIDRQRALADYGFVCRCLRCLTDSLND</sequence>
<feature type="domain" description="SET" evidence="2">
    <location>
        <begin position="34"/>
        <end position="522"/>
    </location>
</feature>
<dbReference type="AlphaFoldDB" id="A0A1Y1IQ79"/>
<evidence type="ECO:0000259" key="2">
    <source>
        <dbReference type="PROSITE" id="PS50280"/>
    </source>
</evidence>
<dbReference type="GO" id="GO:0040029">
    <property type="term" value="P:epigenetic regulation of gene expression"/>
    <property type="evidence" value="ECO:0000318"/>
    <property type="project" value="GO_Central"/>
</dbReference>
<dbReference type="STRING" id="105231.A0A1Y1IQ79"/>
<dbReference type="PANTHER" id="PTHR47436:SF1">
    <property type="entry name" value="SET DOMAIN-CONTAINING PROTEIN"/>
    <property type="match status" value="1"/>
</dbReference>
<dbReference type="InterPro" id="IPR001214">
    <property type="entry name" value="SET_dom"/>
</dbReference>
<proteinExistence type="predicted"/>
<dbReference type="Gene3D" id="2.170.270.10">
    <property type="entry name" value="SET domain"/>
    <property type="match status" value="1"/>
</dbReference>
<evidence type="ECO:0000313" key="4">
    <source>
        <dbReference type="Proteomes" id="UP000054558"/>
    </source>
</evidence>
<dbReference type="PROSITE" id="PS50280">
    <property type="entry name" value="SET"/>
    <property type="match status" value="1"/>
</dbReference>
<protein>
    <recommendedName>
        <fullName evidence="2">SET domain-containing protein</fullName>
    </recommendedName>
</protein>
<dbReference type="Pfam" id="PF00856">
    <property type="entry name" value="SET"/>
    <property type="match status" value="1"/>
</dbReference>
<dbReference type="OrthoDB" id="2017828at2759"/>
<feature type="region of interest" description="Disordered" evidence="1">
    <location>
        <begin position="104"/>
        <end position="164"/>
    </location>
</feature>
<dbReference type="GO" id="GO:0046975">
    <property type="term" value="F:histone H3K36 methyltransferase activity"/>
    <property type="evidence" value="ECO:0000318"/>
    <property type="project" value="GO_Central"/>
</dbReference>
<feature type="region of interest" description="Disordered" evidence="1">
    <location>
        <begin position="312"/>
        <end position="333"/>
    </location>
</feature>
<dbReference type="PANTHER" id="PTHR47436">
    <property type="entry name" value="HISTONE-LYSINE N-METHYLTRANSFERASE ATXR2"/>
    <property type="match status" value="1"/>
</dbReference>
<dbReference type="Proteomes" id="UP000054558">
    <property type="component" value="Unassembled WGS sequence"/>
</dbReference>
<dbReference type="GO" id="GO:0005634">
    <property type="term" value="C:nucleus"/>
    <property type="evidence" value="ECO:0000318"/>
    <property type="project" value="GO_Central"/>
</dbReference>
<dbReference type="SMART" id="SM00317">
    <property type="entry name" value="SET"/>
    <property type="match status" value="1"/>
</dbReference>
<dbReference type="InterPro" id="IPR044237">
    <property type="entry name" value="ATXR2-like"/>
</dbReference>
<dbReference type="SUPFAM" id="SSF82199">
    <property type="entry name" value="SET domain"/>
    <property type="match status" value="1"/>
</dbReference>
<evidence type="ECO:0000313" key="3">
    <source>
        <dbReference type="EMBL" id="GAQ91639.1"/>
    </source>
</evidence>
<accession>A0A1Y1IQ79</accession>
<keyword evidence="4" id="KW-1185">Reference proteome</keyword>
<dbReference type="EMBL" id="DF237772">
    <property type="protein sequence ID" value="GAQ91639.1"/>
    <property type="molecule type" value="Genomic_DNA"/>
</dbReference>
<dbReference type="OMA" id="TYHSLLC"/>
<feature type="region of interest" description="Disordered" evidence="1">
    <location>
        <begin position="176"/>
        <end position="195"/>
    </location>
</feature>
<dbReference type="CDD" id="cd20071">
    <property type="entry name" value="SET_SMYD"/>
    <property type="match status" value="1"/>
</dbReference>
<reference evidence="3 4" key="1">
    <citation type="journal article" date="2014" name="Nat. Commun.">
        <title>Klebsormidium flaccidum genome reveals primary factors for plant terrestrial adaptation.</title>
        <authorList>
            <person name="Hori K."/>
            <person name="Maruyama F."/>
            <person name="Fujisawa T."/>
            <person name="Togashi T."/>
            <person name="Yamamoto N."/>
            <person name="Seo M."/>
            <person name="Sato S."/>
            <person name="Yamada T."/>
            <person name="Mori H."/>
            <person name="Tajima N."/>
            <person name="Moriyama T."/>
            <person name="Ikeuchi M."/>
            <person name="Watanabe M."/>
            <person name="Wada H."/>
            <person name="Kobayashi K."/>
            <person name="Saito M."/>
            <person name="Masuda T."/>
            <person name="Sasaki-Sekimoto Y."/>
            <person name="Mashiguchi K."/>
            <person name="Awai K."/>
            <person name="Shimojima M."/>
            <person name="Masuda S."/>
            <person name="Iwai M."/>
            <person name="Nobusawa T."/>
            <person name="Narise T."/>
            <person name="Kondo S."/>
            <person name="Saito H."/>
            <person name="Sato R."/>
            <person name="Murakawa M."/>
            <person name="Ihara Y."/>
            <person name="Oshima-Yamada Y."/>
            <person name="Ohtaka K."/>
            <person name="Satoh M."/>
            <person name="Sonobe K."/>
            <person name="Ishii M."/>
            <person name="Ohtani R."/>
            <person name="Kanamori-Sato M."/>
            <person name="Honoki R."/>
            <person name="Miyazaki D."/>
            <person name="Mochizuki H."/>
            <person name="Umetsu J."/>
            <person name="Higashi K."/>
            <person name="Shibata D."/>
            <person name="Kamiya Y."/>
            <person name="Sato N."/>
            <person name="Nakamura Y."/>
            <person name="Tabata S."/>
            <person name="Ida S."/>
            <person name="Kurokawa K."/>
            <person name="Ohta H."/>
        </authorList>
    </citation>
    <scope>NUCLEOTIDE SEQUENCE [LARGE SCALE GENOMIC DNA]</scope>
    <source>
        <strain evidence="3 4">NIES-2285</strain>
    </source>
</reference>
<organism evidence="3 4">
    <name type="scientific">Klebsormidium nitens</name>
    <name type="common">Green alga</name>
    <name type="synonym">Ulothrix nitens</name>
    <dbReference type="NCBI Taxonomy" id="105231"/>
    <lineage>
        <taxon>Eukaryota</taxon>
        <taxon>Viridiplantae</taxon>
        <taxon>Streptophyta</taxon>
        <taxon>Klebsormidiophyceae</taxon>
        <taxon>Klebsormidiales</taxon>
        <taxon>Klebsormidiaceae</taxon>
        <taxon>Klebsormidium</taxon>
    </lineage>
</organism>
<dbReference type="InterPro" id="IPR046341">
    <property type="entry name" value="SET_dom_sf"/>
</dbReference>
<feature type="compositionally biased region" description="Acidic residues" evidence="1">
    <location>
        <begin position="176"/>
        <end position="191"/>
    </location>
</feature>
<gene>
    <name evidence="3" type="ORF">KFL_008230040</name>
</gene>
<name>A0A1Y1IQ79_KLENI</name>
<evidence type="ECO:0000256" key="1">
    <source>
        <dbReference type="SAM" id="MobiDB-lite"/>
    </source>
</evidence>